<gene>
    <name evidence="2" type="ORF">C9374_001492</name>
</gene>
<proteinExistence type="predicted"/>
<dbReference type="RefSeq" id="XP_044551152.1">
    <property type="nucleotide sequence ID" value="XM_044690805.1"/>
</dbReference>
<accession>A0AA88KKU6</accession>
<comment type="caution">
    <text evidence="2">The sequence shown here is derived from an EMBL/GenBank/DDBJ whole genome shotgun (WGS) entry which is preliminary data.</text>
</comment>
<feature type="region of interest" description="Disordered" evidence="1">
    <location>
        <begin position="1"/>
        <end position="35"/>
    </location>
</feature>
<protein>
    <submittedName>
        <fullName evidence="2">Uncharacterized protein</fullName>
    </submittedName>
</protein>
<evidence type="ECO:0000313" key="3">
    <source>
        <dbReference type="Proteomes" id="UP000816034"/>
    </source>
</evidence>
<evidence type="ECO:0000256" key="1">
    <source>
        <dbReference type="SAM" id="MobiDB-lite"/>
    </source>
</evidence>
<dbReference type="EMBL" id="PYSW02000013">
    <property type="protein sequence ID" value="KAG2387160.1"/>
    <property type="molecule type" value="Genomic_DNA"/>
</dbReference>
<dbReference type="SUPFAM" id="SSF50998">
    <property type="entry name" value="Quinoprotein alcohol dehydrogenase-like"/>
    <property type="match status" value="1"/>
</dbReference>
<feature type="compositionally biased region" description="Low complexity" evidence="1">
    <location>
        <begin position="8"/>
        <end position="22"/>
    </location>
</feature>
<dbReference type="AlphaFoldDB" id="A0AA88KKU6"/>
<keyword evidence="3" id="KW-1185">Reference proteome</keyword>
<sequence length="475" mass="54027">MNVSTMNQSQQQQQQQQHHSVQFKWKRKSGNGGHSLVQQQSAITTTMNSVQESNSTKNTTHSKKRTFDCAVLTSNHIILSVYGIESSSTSTLISIHLTNFKIQTLAKWNRLTTTFNLTITDLENEYSQRQVNPPNRLFFDVRPQGSHVHFTCCHLEERELVVAEERDHIISTSNHHSQNLLDLEQSCFEYTVPVMVGTRNLQVDFTCLGSEYWLMSGTEKQKLRTELVHLKSGQKIENSTNPLAMYMVEKDAKLVGLLSVEIYENHEMSFCPLIQNEIGSSSHDSPQNEHGLIPQQVETSTTAVIGIPIWRTKIDDLSKFSYQPNVQNILLQDRLYVVVSGGHGIFLYCLNIQNGNLIWKQCLIESTATSHFSHFDVSCTLKRQVCTNTKGSSICIVGTLEEVAYFLMEFDAESGESRSLERKEYLHGWSNHENLVEQTQQALTRLKIQNDDHSEDDGMTTTHSSLLQHKKCVIC</sequence>
<dbReference type="GeneID" id="68093948"/>
<reference evidence="2 3" key="1">
    <citation type="journal article" date="2018" name="BMC Genomics">
        <title>The genome of Naegleria lovaniensis, the basis for a comparative approach to unravel pathogenicity factors of the human pathogenic amoeba N. fowleri.</title>
        <authorList>
            <person name="Liechti N."/>
            <person name="Schurch N."/>
            <person name="Bruggmann R."/>
            <person name="Wittwer M."/>
        </authorList>
    </citation>
    <scope>NUCLEOTIDE SEQUENCE [LARGE SCALE GENOMIC DNA]</scope>
    <source>
        <strain evidence="2 3">ATCC 30569</strain>
    </source>
</reference>
<dbReference type="Proteomes" id="UP000816034">
    <property type="component" value="Unassembled WGS sequence"/>
</dbReference>
<dbReference type="InterPro" id="IPR011047">
    <property type="entry name" value="Quinoprotein_ADH-like_sf"/>
</dbReference>
<evidence type="ECO:0000313" key="2">
    <source>
        <dbReference type="EMBL" id="KAG2387160.1"/>
    </source>
</evidence>
<name>A0AA88KKU6_NAELO</name>
<organism evidence="2 3">
    <name type="scientific">Naegleria lovaniensis</name>
    <name type="common">Amoeba</name>
    <dbReference type="NCBI Taxonomy" id="51637"/>
    <lineage>
        <taxon>Eukaryota</taxon>
        <taxon>Discoba</taxon>
        <taxon>Heterolobosea</taxon>
        <taxon>Tetramitia</taxon>
        <taxon>Eutetramitia</taxon>
        <taxon>Vahlkampfiidae</taxon>
        <taxon>Naegleria</taxon>
    </lineage>
</organism>